<protein>
    <submittedName>
        <fullName evidence="18">Receptor-like protein kinase At3g47110 isoform X1</fullName>
    </submittedName>
</protein>
<dbReference type="PROSITE" id="PS50011">
    <property type="entry name" value="PROTEIN_KINASE_DOM"/>
    <property type="match status" value="1"/>
</dbReference>
<reference evidence="18" key="2">
    <citation type="submission" date="2025-08" db="UniProtKB">
        <authorList>
            <consortium name="RefSeq"/>
        </authorList>
    </citation>
    <scope>IDENTIFICATION</scope>
    <source>
        <tissue evidence="18">Leaf</tissue>
    </source>
</reference>
<dbReference type="GO" id="GO:0005524">
    <property type="term" value="F:ATP binding"/>
    <property type="evidence" value="ECO:0007669"/>
    <property type="project" value="UniProtKB-UniRule"/>
</dbReference>
<dbReference type="PANTHER" id="PTHR27008:SF592">
    <property type="entry name" value="LEUCINE-RICH REPEAT RECEPTOR-LIKE PROTEIN KINASE FAMILY PROTEIN-RELATED"/>
    <property type="match status" value="1"/>
</dbReference>
<dbReference type="InterPro" id="IPR017441">
    <property type="entry name" value="Protein_kinase_ATP_BS"/>
</dbReference>
<feature type="transmembrane region" description="Helical" evidence="14">
    <location>
        <begin position="651"/>
        <end position="673"/>
    </location>
</feature>
<dbReference type="Gene3D" id="3.30.200.20">
    <property type="entry name" value="Phosphorylase Kinase, domain 1"/>
    <property type="match status" value="1"/>
</dbReference>
<evidence type="ECO:0000256" key="8">
    <source>
        <dbReference type="ARBA" id="ARBA00022741"/>
    </source>
</evidence>
<evidence type="ECO:0000313" key="18">
    <source>
        <dbReference type="RefSeq" id="XP_021864189.2"/>
    </source>
</evidence>
<dbReference type="Proteomes" id="UP000813463">
    <property type="component" value="Chromosome 1"/>
</dbReference>
<dbReference type="InterPro" id="IPR008271">
    <property type="entry name" value="Ser/Thr_kinase_AS"/>
</dbReference>
<evidence type="ECO:0000256" key="11">
    <source>
        <dbReference type="ARBA" id="ARBA00022989"/>
    </source>
</evidence>
<dbReference type="GeneID" id="110803034"/>
<name>A0A9R0KA67_SPIOL</name>
<evidence type="ECO:0000256" key="4">
    <source>
        <dbReference type="ARBA" id="ARBA00022614"/>
    </source>
</evidence>
<evidence type="ECO:0000256" key="2">
    <source>
        <dbReference type="ARBA" id="ARBA00008684"/>
    </source>
</evidence>
<evidence type="ECO:0000256" key="12">
    <source>
        <dbReference type="ARBA" id="ARBA00023136"/>
    </source>
</evidence>
<evidence type="ECO:0000256" key="3">
    <source>
        <dbReference type="ARBA" id="ARBA00022527"/>
    </source>
</evidence>
<dbReference type="PROSITE" id="PS00107">
    <property type="entry name" value="PROTEIN_KINASE_ATP"/>
    <property type="match status" value="1"/>
</dbReference>
<dbReference type="Gene3D" id="1.10.510.10">
    <property type="entry name" value="Transferase(Phosphotransferase) domain 1"/>
    <property type="match status" value="1"/>
</dbReference>
<evidence type="ECO:0000256" key="15">
    <source>
        <dbReference type="SAM" id="SignalP"/>
    </source>
</evidence>
<dbReference type="KEGG" id="soe:110803034"/>
<evidence type="ECO:0000256" key="13">
    <source>
        <dbReference type="PROSITE-ProRule" id="PRU10141"/>
    </source>
</evidence>
<keyword evidence="5" id="KW-0808">Transferase</keyword>
<dbReference type="InterPro" id="IPR032675">
    <property type="entry name" value="LRR_dom_sf"/>
</dbReference>
<organism evidence="17 18">
    <name type="scientific">Spinacia oleracea</name>
    <name type="common">Spinach</name>
    <dbReference type="NCBI Taxonomy" id="3562"/>
    <lineage>
        <taxon>Eukaryota</taxon>
        <taxon>Viridiplantae</taxon>
        <taxon>Streptophyta</taxon>
        <taxon>Embryophyta</taxon>
        <taxon>Tracheophyta</taxon>
        <taxon>Spermatophyta</taxon>
        <taxon>Magnoliopsida</taxon>
        <taxon>eudicotyledons</taxon>
        <taxon>Gunneridae</taxon>
        <taxon>Pentapetalae</taxon>
        <taxon>Caryophyllales</taxon>
        <taxon>Chenopodiaceae</taxon>
        <taxon>Chenopodioideae</taxon>
        <taxon>Anserineae</taxon>
        <taxon>Spinacia</taxon>
    </lineage>
</organism>
<feature type="binding site" evidence="13">
    <location>
        <position position="736"/>
    </location>
    <ligand>
        <name>ATP</name>
        <dbReference type="ChEBI" id="CHEBI:30616"/>
    </ligand>
</feature>
<dbReference type="InterPro" id="IPR000719">
    <property type="entry name" value="Prot_kinase_dom"/>
</dbReference>
<evidence type="ECO:0000256" key="10">
    <source>
        <dbReference type="ARBA" id="ARBA00022840"/>
    </source>
</evidence>
<keyword evidence="12 14" id="KW-0472">Membrane</keyword>
<comment type="similarity">
    <text evidence="2">Belongs to the protein kinase superfamily. Ser/Thr protein kinase family.</text>
</comment>
<dbReference type="Pfam" id="PF13855">
    <property type="entry name" value="LRR_8"/>
    <property type="match status" value="2"/>
</dbReference>
<keyword evidence="8 13" id="KW-0547">Nucleotide-binding</keyword>
<dbReference type="PROSITE" id="PS00108">
    <property type="entry name" value="PROTEIN_KINASE_ST"/>
    <property type="match status" value="1"/>
</dbReference>
<keyword evidence="11 14" id="KW-1133">Transmembrane helix</keyword>
<feature type="domain" description="Protein kinase" evidence="16">
    <location>
        <begin position="707"/>
        <end position="1016"/>
    </location>
</feature>
<dbReference type="GO" id="GO:0009791">
    <property type="term" value="P:post-embryonic development"/>
    <property type="evidence" value="ECO:0007669"/>
    <property type="project" value="UniProtKB-ARBA"/>
</dbReference>
<reference evidence="17" key="1">
    <citation type="journal article" date="2021" name="Nat. Commun.">
        <title>Genomic analyses provide insights into spinach domestication and the genetic basis of agronomic traits.</title>
        <authorList>
            <person name="Cai X."/>
            <person name="Sun X."/>
            <person name="Xu C."/>
            <person name="Sun H."/>
            <person name="Wang X."/>
            <person name="Ge C."/>
            <person name="Zhang Z."/>
            <person name="Wang Q."/>
            <person name="Fei Z."/>
            <person name="Jiao C."/>
            <person name="Wang Q."/>
        </authorList>
    </citation>
    <scope>NUCLEOTIDE SEQUENCE [LARGE SCALE GENOMIC DNA]</scope>
    <source>
        <strain evidence="17">cv. Varoflay</strain>
    </source>
</reference>
<evidence type="ECO:0000259" key="16">
    <source>
        <dbReference type="PROSITE" id="PS50011"/>
    </source>
</evidence>
<dbReference type="Pfam" id="PF00560">
    <property type="entry name" value="LRR_1"/>
    <property type="match status" value="4"/>
</dbReference>
<keyword evidence="17" id="KW-1185">Reference proteome</keyword>
<feature type="signal peptide" evidence="15">
    <location>
        <begin position="1"/>
        <end position="25"/>
    </location>
</feature>
<dbReference type="AlphaFoldDB" id="A0A9R0KA67"/>
<sequence length="1045" mass="115875">MKTLTSNFQLLLLILFFNLPILCHCSSGILRHRTDEEALLEFKSRIDQESLGVLASWNDSRDLCQWTGVICGQKHRKRVISLDLQGQKLAGFLSPGIGNLSFLRVLNLGNNAFRGNIPPEVGHLFRLQTLNLSYNSFQGYIPYSLSNCSNLADLSLEHNHLHGNIPSELGSLSELITLSFHDNNLTGIVPASIGNLSSLQQLLLFSNKLEGELPSSISQLSNLNQLGLSANKFYGKFPSSIYNLSSLQVISLAYNSFFGSLRPDIGLRLPELQILLLSTNNFTGYIPMSLANASRMTDIDLSTNNFIGDVPLNFGSLQDLISINLEENQLGGNDKDLKFINSLNNCSYLDLLSFDVNNFQSILPKLVTNLSAQLTWLGFGLNYIQGSIPEDMPKLSSLYVFSAEGNFLTGSISASLGQLYNLQVLSLAGNNLTGSIPSSLGNISGLSQLILNDNHLKGSVPSSIKNCKNLEILDLSNNEFNGSIPRELFDLSAINFMNMSNNHFRGPLPPEIGKWTGITSLDVSNNNLSGTIPTTLRNCLSLQELYMQKNMFQGSIPYLGELEGIQSIDLSHNNLSGQIPSFMVNMSALQKLNVSFNKLYGEVPTEGIFLNASAFDIRGNIRLCGGIPEFHLNPCPATKKGKTKKHFGLKYILPSLLLILLFGFILLLSVLYCTRNKREQKSLPSTPSKHFFPKISFQELFNATDGFSEANFIGSGAFGDVYKGILREEGTTVAVKVLKLQQPGALKSFIAECNALRSIRHRNLVKVLTACSSADLQGNDFKAIVYQYMPNGSLETWLHTEDGQLSKHLNLLQRISIAIDVAYALYYLHEECNRPVIHCDLKPSNVLLDEELTAHVSDFGLARLLLESGDYSTEMSVSQLSSVGFQGTIGYAAPEYGTASKMSTHGDVYSYGILLLEMFTRRRPTDERYEGNFNLREFVAMALPNQVLEIVDQSLLSEEEEIEASPENCSNSRQEQVESLIGVLQVGLMCSEENPRDRMKMEEVITKLIPIRDKWLGVKLHKSFRTESTDEFRDRITQSVVDSKV</sequence>
<keyword evidence="7" id="KW-0677">Repeat</keyword>
<accession>A0A9R0KA67</accession>
<dbReference type="Pfam" id="PF08263">
    <property type="entry name" value="LRRNT_2"/>
    <property type="match status" value="1"/>
</dbReference>
<dbReference type="SUPFAM" id="SSF52058">
    <property type="entry name" value="L domain-like"/>
    <property type="match status" value="2"/>
</dbReference>
<keyword evidence="3" id="KW-0723">Serine/threonine-protein kinase</keyword>
<proteinExistence type="inferred from homology"/>
<evidence type="ECO:0000256" key="9">
    <source>
        <dbReference type="ARBA" id="ARBA00022777"/>
    </source>
</evidence>
<keyword evidence="9" id="KW-0418">Kinase</keyword>
<dbReference type="Gene3D" id="3.80.10.10">
    <property type="entry name" value="Ribonuclease Inhibitor"/>
    <property type="match status" value="3"/>
</dbReference>
<dbReference type="SMART" id="SM00369">
    <property type="entry name" value="LRR_TYP"/>
    <property type="match status" value="8"/>
</dbReference>
<dbReference type="GO" id="GO:0004674">
    <property type="term" value="F:protein serine/threonine kinase activity"/>
    <property type="evidence" value="ECO:0007669"/>
    <property type="project" value="UniProtKB-KW"/>
</dbReference>
<dbReference type="InterPro" id="IPR001245">
    <property type="entry name" value="Ser-Thr/Tyr_kinase_cat_dom"/>
</dbReference>
<dbReference type="InterPro" id="IPR003591">
    <property type="entry name" value="Leu-rich_rpt_typical-subtyp"/>
</dbReference>
<dbReference type="SUPFAM" id="SSF56112">
    <property type="entry name" value="Protein kinase-like (PK-like)"/>
    <property type="match status" value="1"/>
</dbReference>
<dbReference type="Pfam" id="PF07714">
    <property type="entry name" value="PK_Tyr_Ser-Thr"/>
    <property type="match status" value="1"/>
</dbReference>
<keyword evidence="10 13" id="KW-0067">ATP-binding</keyword>
<dbReference type="RefSeq" id="XP_021864189.2">
    <property type="nucleotide sequence ID" value="XM_022008497.2"/>
</dbReference>
<dbReference type="InterPro" id="IPR011009">
    <property type="entry name" value="Kinase-like_dom_sf"/>
</dbReference>
<dbReference type="SMART" id="SM00220">
    <property type="entry name" value="S_TKc"/>
    <property type="match status" value="1"/>
</dbReference>
<evidence type="ECO:0000256" key="7">
    <source>
        <dbReference type="ARBA" id="ARBA00022737"/>
    </source>
</evidence>
<comment type="subcellular location">
    <subcellularLocation>
        <location evidence="1">Membrane</location>
    </subcellularLocation>
</comment>
<dbReference type="InterPro" id="IPR013210">
    <property type="entry name" value="LRR_N_plant-typ"/>
</dbReference>
<evidence type="ECO:0000256" key="6">
    <source>
        <dbReference type="ARBA" id="ARBA00022692"/>
    </source>
</evidence>
<keyword evidence="6 14" id="KW-0812">Transmembrane</keyword>
<dbReference type="InterPro" id="IPR001611">
    <property type="entry name" value="Leu-rich_rpt"/>
</dbReference>
<keyword evidence="4" id="KW-0433">Leucine-rich repeat</keyword>
<gene>
    <name evidence="18" type="primary">LOC110803034</name>
</gene>
<evidence type="ECO:0000256" key="14">
    <source>
        <dbReference type="SAM" id="Phobius"/>
    </source>
</evidence>
<feature type="chain" id="PRO_5045943612" evidence="15">
    <location>
        <begin position="26"/>
        <end position="1045"/>
    </location>
</feature>
<keyword evidence="15" id="KW-0732">Signal</keyword>
<dbReference type="InterPro" id="IPR051809">
    <property type="entry name" value="Plant_receptor-like_S/T_kinase"/>
</dbReference>
<evidence type="ECO:0000256" key="1">
    <source>
        <dbReference type="ARBA" id="ARBA00004370"/>
    </source>
</evidence>
<dbReference type="PANTHER" id="PTHR27008">
    <property type="entry name" value="OS04G0122200 PROTEIN"/>
    <property type="match status" value="1"/>
</dbReference>
<evidence type="ECO:0000256" key="5">
    <source>
        <dbReference type="ARBA" id="ARBA00022679"/>
    </source>
</evidence>
<evidence type="ECO:0000313" key="17">
    <source>
        <dbReference type="Proteomes" id="UP000813463"/>
    </source>
</evidence>
<dbReference type="GO" id="GO:0005886">
    <property type="term" value="C:plasma membrane"/>
    <property type="evidence" value="ECO:0007669"/>
    <property type="project" value="UniProtKB-SubCell"/>
</dbReference>